<dbReference type="EMBL" id="PGTM01000052">
    <property type="protein sequence ID" value="PJF36454.1"/>
    <property type="molecule type" value="Genomic_DNA"/>
</dbReference>
<proteinExistence type="inferred from homology"/>
<dbReference type="InterPro" id="IPR036513">
    <property type="entry name" value="STAS_dom_sf"/>
</dbReference>
<dbReference type="InterPro" id="IPR003658">
    <property type="entry name" value="Anti-sigma_ant"/>
</dbReference>
<dbReference type="InterPro" id="IPR002645">
    <property type="entry name" value="STAS_dom"/>
</dbReference>
<dbReference type="Gene3D" id="3.30.750.24">
    <property type="entry name" value="STAS domain"/>
    <property type="match status" value="1"/>
</dbReference>
<reference evidence="4 5" key="1">
    <citation type="submission" date="2017-11" db="EMBL/GenBank/DDBJ databases">
        <title>Evolution of Phototrophy in the Chloroflexi Phylum Driven by Horizontal Gene Transfer.</title>
        <authorList>
            <person name="Ward L.M."/>
            <person name="Hemp J."/>
            <person name="Shih P.M."/>
            <person name="Mcglynn S.E."/>
            <person name="Fischer W."/>
        </authorList>
    </citation>
    <scope>NUCLEOTIDE SEQUENCE [LARGE SCALE GENOMIC DNA]</scope>
    <source>
        <strain evidence="4">JP3_13</strain>
    </source>
</reference>
<sequence length="262" mass="28867">MPQERRFILQGELAYVPEACQFVRESARLFGLSDKQADDCELATEEWCTNIIEHGYAKHGLQGKIEIVCQALPNAFRITIYDDSPPFDPTTLPRPDRSAPLSDRQPGGLGWFFIQELMDTVQYEYRNGRNTLIMTQHNPNVSALPRAEPDSAFAARTLANGVRVITPSGRIDSTTGRQFEAALNAQLEAGFNRIVVEMQTVSYISSTGLKALLSAQRRAQAQGGGIALAALTRRVRDVFELSGFDTIFTIANATDEAARALG</sequence>
<feature type="domain" description="STAS" evidence="3">
    <location>
        <begin position="152"/>
        <end position="261"/>
    </location>
</feature>
<organism evidence="4 5">
    <name type="scientific">Candidatus Thermofonsia Clade 1 bacterium</name>
    <dbReference type="NCBI Taxonomy" id="2364210"/>
    <lineage>
        <taxon>Bacteria</taxon>
        <taxon>Bacillati</taxon>
        <taxon>Chloroflexota</taxon>
        <taxon>Candidatus Thermofontia</taxon>
        <taxon>Candidatus Thermofonsia Clade 1</taxon>
    </lineage>
</organism>
<dbReference type="Proteomes" id="UP000229681">
    <property type="component" value="Unassembled WGS sequence"/>
</dbReference>
<dbReference type="PANTHER" id="PTHR33495">
    <property type="entry name" value="ANTI-SIGMA FACTOR ANTAGONIST TM_1081-RELATED-RELATED"/>
    <property type="match status" value="1"/>
</dbReference>
<name>A0A2M8PFX9_9CHLR</name>
<dbReference type="InterPro" id="IPR036890">
    <property type="entry name" value="HATPase_C_sf"/>
</dbReference>
<evidence type="ECO:0000313" key="4">
    <source>
        <dbReference type="EMBL" id="PJF36454.1"/>
    </source>
</evidence>
<evidence type="ECO:0000256" key="1">
    <source>
        <dbReference type="ARBA" id="ARBA00009013"/>
    </source>
</evidence>
<dbReference type="InterPro" id="IPR003594">
    <property type="entry name" value="HATPase_dom"/>
</dbReference>
<comment type="similarity">
    <text evidence="1 2">Belongs to the anti-sigma-factor antagonist family.</text>
</comment>
<dbReference type="CDD" id="cd16936">
    <property type="entry name" value="HATPase_RsbW-like"/>
    <property type="match status" value="1"/>
</dbReference>
<evidence type="ECO:0000256" key="2">
    <source>
        <dbReference type="RuleBase" id="RU003749"/>
    </source>
</evidence>
<dbReference type="CDD" id="cd07043">
    <property type="entry name" value="STAS_anti-anti-sigma_factors"/>
    <property type="match status" value="1"/>
</dbReference>
<dbReference type="Pfam" id="PF01740">
    <property type="entry name" value="STAS"/>
    <property type="match status" value="1"/>
</dbReference>
<dbReference type="SUPFAM" id="SSF52091">
    <property type="entry name" value="SpoIIaa-like"/>
    <property type="match status" value="1"/>
</dbReference>
<dbReference type="Pfam" id="PF13581">
    <property type="entry name" value="HATPase_c_2"/>
    <property type="match status" value="1"/>
</dbReference>
<protein>
    <recommendedName>
        <fullName evidence="2">Anti-sigma factor antagonist</fullName>
    </recommendedName>
</protein>
<dbReference type="AlphaFoldDB" id="A0A2M8PFX9"/>
<evidence type="ECO:0000313" key="5">
    <source>
        <dbReference type="Proteomes" id="UP000229681"/>
    </source>
</evidence>
<comment type="caution">
    <text evidence="4">The sequence shown here is derived from an EMBL/GenBank/DDBJ whole genome shotgun (WGS) entry which is preliminary data.</text>
</comment>
<evidence type="ECO:0000259" key="3">
    <source>
        <dbReference type="PROSITE" id="PS50801"/>
    </source>
</evidence>
<dbReference type="Gene3D" id="3.30.565.10">
    <property type="entry name" value="Histidine kinase-like ATPase, C-terminal domain"/>
    <property type="match status" value="1"/>
</dbReference>
<dbReference type="NCBIfam" id="TIGR00377">
    <property type="entry name" value="ant_ant_sig"/>
    <property type="match status" value="1"/>
</dbReference>
<accession>A0A2M8PFX9</accession>
<gene>
    <name evidence="4" type="ORF">CUN49_05310</name>
</gene>
<dbReference type="GO" id="GO:0043856">
    <property type="term" value="F:anti-sigma factor antagonist activity"/>
    <property type="evidence" value="ECO:0007669"/>
    <property type="project" value="InterPro"/>
</dbReference>
<dbReference type="PROSITE" id="PS50801">
    <property type="entry name" value="STAS"/>
    <property type="match status" value="1"/>
</dbReference>
<dbReference type="SUPFAM" id="SSF55874">
    <property type="entry name" value="ATPase domain of HSP90 chaperone/DNA topoisomerase II/histidine kinase"/>
    <property type="match status" value="1"/>
</dbReference>